<gene>
    <name evidence="3" type="ORF">QRB35_21990</name>
</gene>
<dbReference type="EMBL" id="JASZZX010000025">
    <property type="protein sequence ID" value="MDM3928685.1"/>
    <property type="molecule type" value="Genomic_DNA"/>
</dbReference>
<keyword evidence="2" id="KW-0812">Transmembrane</keyword>
<keyword evidence="4" id="KW-1185">Reference proteome</keyword>
<comment type="caution">
    <text evidence="3">The sequence shown here is derived from an EMBL/GenBank/DDBJ whole genome shotgun (WGS) entry which is preliminary data.</text>
</comment>
<proteinExistence type="predicted"/>
<reference evidence="3" key="1">
    <citation type="submission" date="2023-06" db="EMBL/GenBank/DDBJ databases">
        <title>Itaconate inhibition of nontuberculous mycobacteria.</title>
        <authorList>
            <person name="Breen P."/>
            <person name="Zimbric M."/>
            <person name="Caverly L."/>
        </authorList>
    </citation>
    <scope>NUCLEOTIDE SEQUENCE</scope>
    <source>
        <strain evidence="3">FLAC1071</strain>
    </source>
</reference>
<keyword evidence="2" id="KW-0472">Membrane</keyword>
<feature type="transmembrane region" description="Helical" evidence="2">
    <location>
        <begin position="37"/>
        <end position="57"/>
    </location>
</feature>
<evidence type="ECO:0000256" key="1">
    <source>
        <dbReference type="SAM" id="MobiDB-lite"/>
    </source>
</evidence>
<organism evidence="3 4">
    <name type="scientific">Mycobacterium intracellulare subsp. chimaera</name>
    <dbReference type="NCBI Taxonomy" id="222805"/>
    <lineage>
        <taxon>Bacteria</taxon>
        <taxon>Bacillati</taxon>
        <taxon>Actinomycetota</taxon>
        <taxon>Actinomycetes</taxon>
        <taxon>Mycobacteriales</taxon>
        <taxon>Mycobacteriaceae</taxon>
        <taxon>Mycobacterium</taxon>
        <taxon>Mycobacterium avium complex (MAC)</taxon>
    </lineage>
</organism>
<sequence length="245" mass="26124">MGISPLVRRVRANVSPAGALAALIFRPAATHRRHRRAAWIALAAAAVLITTSALAIMQTPIIVANIAAGSLFGVFDSNHPDQISRPPNICAPIPSPSPANTHPDDTSRPAPEHQSRAPLGPDGAPTEETMAIIKQIPIGADVDIATAWILYGLAHPNDEHITDYRTFADMFTTTRATMSSRATPLDVVATIDPRADYSPYLLLAQAATYRILRQGTLTATDQQTHDLISALARTCAGPDHVAELP</sequence>
<dbReference type="Proteomes" id="UP001529272">
    <property type="component" value="Unassembled WGS sequence"/>
</dbReference>
<keyword evidence="2" id="KW-1133">Transmembrane helix</keyword>
<evidence type="ECO:0000256" key="2">
    <source>
        <dbReference type="SAM" id="Phobius"/>
    </source>
</evidence>
<protein>
    <recommendedName>
        <fullName evidence="5">DUF732 domain-containing protein</fullName>
    </recommendedName>
</protein>
<dbReference type="RefSeq" id="WP_101930873.1">
    <property type="nucleotide sequence ID" value="NZ_CP012886.2"/>
</dbReference>
<evidence type="ECO:0000313" key="3">
    <source>
        <dbReference type="EMBL" id="MDM3928685.1"/>
    </source>
</evidence>
<feature type="region of interest" description="Disordered" evidence="1">
    <location>
        <begin position="83"/>
        <end position="125"/>
    </location>
</feature>
<name>A0ABT7P5W7_MYCIT</name>
<evidence type="ECO:0008006" key="5">
    <source>
        <dbReference type="Google" id="ProtNLM"/>
    </source>
</evidence>
<accession>A0ABT7P5W7</accession>
<evidence type="ECO:0000313" key="4">
    <source>
        <dbReference type="Proteomes" id="UP001529272"/>
    </source>
</evidence>
<reference evidence="3" key="2">
    <citation type="submission" date="2023-06" db="EMBL/GenBank/DDBJ databases">
        <authorList>
            <person name="Spilker T."/>
        </authorList>
    </citation>
    <scope>NUCLEOTIDE SEQUENCE</scope>
    <source>
        <strain evidence="3">FLAC1071</strain>
    </source>
</reference>
<feature type="compositionally biased region" description="Basic and acidic residues" evidence="1">
    <location>
        <begin position="102"/>
        <end position="115"/>
    </location>
</feature>